<dbReference type="InterPro" id="IPR007421">
    <property type="entry name" value="Schlafen_AlbA_2_dom"/>
</dbReference>
<name>A0A1S7BGP8_9STAP</name>
<protein>
    <recommendedName>
        <fullName evidence="1">Schlafen AlbA-2 domain-containing protein</fullName>
    </recommendedName>
</protein>
<organism evidence="2">
    <name type="scientific">Macrococcoides caseolyticum</name>
    <dbReference type="NCBI Taxonomy" id="69966"/>
    <lineage>
        <taxon>Bacteria</taxon>
        <taxon>Bacillati</taxon>
        <taxon>Bacillota</taxon>
        <taxon>Bacilli</taxon>
        <taxon>Bacillales</taxon>
        <taxon>Staphylococcaceae</taxon>
        <taxon>Macrococcoides</taxon>
    </lineage>
</organism>
<evidence type="ECO:0000259" key="1">
    <source>
        <dbReference type="Pfam" id="PF04326"/>
    </source>
</evidence>
<sequence length="587" mass="67990">MKEQDILELVKFGEHNQLECKLGKGGLPKDIWPTYSAFANTTGGMILLGIEEKEGTFYPVEGIDVVKLQKQFWDHINSNQVSINILQSDDVKPIKVGSYDILQINVPRALRQQKPVSINQNPYIGTYRRNFEGDYKCTKEEVDTMIAEASNSTRDSIVLSNYGLEDLNKQSLIKYRQRFMIQNPNNDWNELDDKEFLRRIGGWGRDREKSIEGLTAAGLLVFGEEHTITDFFNNYFLDYREKVNEVEGQRWMHRFTSQSGDWSGNLYDFYQKVIKRMNEDVDVPFELNSEDYSRVSVTNIQRAIREALLNTIIHADYFTRGNIIVEKNSEEYKFVNPGLLRIPLEKAISGGTSDTRNQNIFKIFSLIGLGERSGYGLENIHNIWRKNDWEIPEIIESFQPETITLSLKTKKLISQNHLDTLKKSLDNEFDDLTSMEIKFLSCLLEKNSISRRDIQALLDINSIELSKMIIHIEKLDIIERNTINNIEFYKLKNIDKTNDVVDRENIINGVKDKLKGKIRVKPEVLKQLVLELCSDDYFTINQISSVLGRTENHIRQKIVLPLVSEGKLELKYPDNPTHSKQAYKTRP</sequence>
<dbReference type="PANTHER" id="PTHR30595">
    <property type="entry name" value="GLPR-RELATED TRANSCRIPTIONAL REPRESSOR"/>
    <property type="match status" value="1"/>
</dbReference>
<dbReference type="RefSeq" id="WP_086037965.1">
    <property type="nucleotide sequence ID" value="NZ_CP021058.1"/>
</dbReference>
<dbReference type="InterPro" id="IPR038461">
    <property type="entry name" value="Schlafen_AlbA_2_dom_sf"/>
</dbReference>
<dbReference type="Gene3D" id="3.30.565.60">
    <property type="match status" value="1"/>
</dbReference>
<accession>A0A1S7BGP8</accession>
<dbReference type="Gene3D" id="3.30.950.30">
    <property type="entry name" value="Schlafen, AAA domain"/>
    <property type="match status" value="1"/>
</dbReference>
<dbReference type="Pfam" id="PF13749">
    <property type="entry name" value="HATPase_c_4"/>
    <property type="match status" value="1"/>
</dbReference>
<proteinExistence type="predicted"/>
<dbReference type="PANTHER" id="PTHR30595:SF6">
    <property type="entry name" value="SCHLAFEN ALBA-2 DOMAIN-CONTAINING PROTEIN"/>
    <property type="match status" value="1"/>
</dbReference>
<dbReference type="InterPro" id="IPR038475">
    <property type="entry name" value="RecG_C_sf"/>
</dbReference>
<feature type="domain" description="Schlafen AlbA-2" evidence="1">
    <location>
        <begin position="14"/>
        <end position="117"/>
    </location>
</feature>
<dbReference type="Pfam" id="PF04326">
    <property type="entry name" value="SLFN_AlbA_2"/>
    <property type="match status" value="1"/>
</dbReference>
<dbReference type="AlphaFoldDB" id="A0A1S7BGP8"/>
<dbReference type="EMBL" id="KY013611">
    <property type="protein sequence ID" value="AQX82858.1"/>
    <property type="molecule type" value="Genomic_DNA"/>
</dbReference>
<reference evidence="2" key="1">
    <citation type="journal article" date="2017" name="Sci. Rep.">
        <title>Novel methicillin resistance gene mecD in clinical Macrococcus caseolyticus strains from bovine and canine sources.</title>
        <authorList>
            <person name="Schwendener S."/>
            <person name="Cotting K."/>
            <person name="Perreten V."/>
        </authorList>
    </citation>
    <scope>NUCLEOTIDE SEQUENCE</scope>
    <source>
        <strain evidence="2">IMD0819</strain>
    </source>
</reference>
<evidence type="ECO:0000313" key="2">
    <source>
        <dbReference type="EMBL" id="AQX82858.1"/>
    </source>
</evidence>